<feature type="domain" description="Methyltransferase type 11" evidence="1">
    <location>
        <begin position="50"/>
        <end position="150"/>
    </location>
</feature>
<dbReference type="Proteomes" id="UP000838821">
    <property type="component" value="Unassembled WGS sequence"/>
</dbReference>
<dbReference type="SUPFAM" id="SSF53335">
    <property type="entry name" value="S-adenosyl-L-methionine-dependent methyltransferases"/>
    <property type="match status" value="1"/>
</dbReference>
<evidence type="ECO:0000313" key="2">
    <source>
        <dbReference type="EMBL" id="CAH1195598.1"/>
    </source>
</evidence>
<dbReference type="PANTHER" id="PTHR43861">
    <property type="entry name" value="TRANS-ACONITATE 2-METHYLTRANSFERASE-RELATED"/>
    <property type="match status" value="1"/>
</dbReference>
<accession>A0ABM9BV97</accession>
<dbReference type="EC" id="2.1.3.-" evidence="2"/>
<dbReference type="RefSeq" id="WP_236284669.1">
    <property type="nucleotide sequence ID" value="NZ_CAKMMW010000002.1"/>
</dbReference>
<comment type="caution">
    <text evidence="2">The sequence shown here is derived from an EMBL/GenBank/DDBJ whole genome shotgun (WGS) entry which is preliminary data.</text>
</comment>
<organism evidence="2 3">
    <name type="scientific">Paenibacillus allorhizoplanae</name>
    <dbReference type="NCBI Taxonomy" id="2905648"/>
    <lineage>
        <taxon>Bacteria</taxon>
        <taxon>Bacillati</taxon>
        <taxon>Bacillota</taxon>
        <taxon>Bacilli</taxon>
        <taxon>Bacillales</taxon>
        <taxon>Paenibacillaceae</taxon>
        <taxon>Paenibacillus</taxon>
    </lineage>
</organism>
<dbReference type="Pfam" id="PF08241">
    <property type="entry name" value="Methyltransf_11"/>
    <property type="match status" value="1"/>
</dbReference>
<dbReference type="CDD" id="cd02440">
    <property type="entry name" value="AdoMet_MTases"/>
    <property type="match status" value="1"/>
</dbReference>
<keyword evidence="2" id="KW-0808">Transferase</keyword>
<keyword evidence="3" id="KW-1185">Reference proteome</keyword>
<dbReference type="InterPro" id="IPR013216">
    <property type="entry name" value="Methyltransf_11"/>
</dbReference>
<name>A0ABM9BV97_9BACL</name>
<reference evidence="2" key="1">
    <citation type="submission" date="2022-01" db="EMBL/GenBank/DDBJ databases">
        <authorList>
            <person name="Criscuolo A."/>
        </authorList>
    </citation>
    <scope>NUCLEOTIDE SEQUENCE</scope>
    <source>
        <strain evidence="2">CIP111891</strain>
    </source>
</reference>
<evidence type="ECO:0000313" key="3">
    <source>
        <dbReference type="Proteomes" id="UP000838821"/>
    </source>
</evidence>
<dbReference type="GO" id="GO:0016740">
    <property type="term" value="F:transferase activity"/>
    <property type="evidence" value="ECO:0007669"/>
    <property type="project" value="UniProtKB-KW"/>
</dbReference>
<dbReference type="Gene3D" id="3.40.50.150">
    <property type="entry name" value="Vaccinia Virus protein VP39"/>
    <property type="match status" value="1"/>
</dbReference>
<dbReference type="PANTHER" id="PTHR43861:SF1">
    <property type="entry name" value="TRANS-ACONITATE 2-METHYLTRANSFERASE"/>
    <property type="match status" value="1"/>
</dbReference>
<protein>
    <submittedName>
        <fullName evidence="2">Carboxy-S-adenosyl-L-methionine synthase</fullName>
        <ecNumber evidence="2">2.1.3.-</ecNumber>
    </submittedName>
</protein>
<gene>
    <name evidence="2" type="primary">cmoA</name>
    <name evidence="2" type="ORF">PAECIP111891_00706</name>
</gene>
<proteinExistence type="predicted"/>
<evidence type="ECO:0000259" key="1">
    <source>
        <dbReference type="Pfam" id="PF08241"/>
    </source>
</evidence>
<dbReference type="InterPro" id="IPR029063">
    <property type="entry name" value="SAM-dependent_MTases_sf"/>
</dbReference>
<dbReference type="EMBL" id="CAKMMW010000002">
    <property type="protein sequence ID" value="CAH1195598.1"/>
    <property type="molecule type" value="Genomic_DNA"/>
</dbReference>
<sequence>MKDKFTYNTEMAQTYETNARISIPTYDALFGMVQSYFRTEISGEDASVLVIGAGGGKELSTWGPANPEWTFTGVDISEEMLKIAQHKTNQLGMSHRVNLIHGTINDLPIADEAFDAASCILVLHFIDNVQEKLELLRSIHAHMKPGAPFVLVSAYGDRDATELKDRLNVWRSFWLDAGKPPAVVNEMVNTGIMKISFLPEKQIEGLLRESGFTHITKFFVTGLFGGWMCHAGGTDGLDIECDV</sequence>